<organism evidence="2 3">
    <name type="scientific">Microbacter margulisiae</name>
    <dbReference type="NCBI Taxonomy" id="1350067"/>
    <lineage>
        <taxon>Bacteria</taxon>
        <taxon>Pseudomonadati</taxon>
        <taxon>Bacteroidota</taxon>
        <taxon>Bacteroidia</taxon>
        <taxon>Bacteroidales</taxon>
        <taxon>Porphyromonadaceae</taxon>
        <taxon>Microbacter</taxon>
    </lineage>
</organism>
<keyword evidence="3" id="KW-1185">Reference proteome</keyword>
<evidence type="ECO:0000259" key="1">
    <source>
        <dbReference type="PROSITE" id="PS51724"/>
    </source>
</evidence>
<dbReference type="AlphaFoldDB" id="A0A7W5H118"/>
<dbReference type="Pfam" id="PF18174">
    <property type="entry name" value="HU-CCDC81_bac_1"/>
    <property type="match status" value="1"/>
</dbReference>
<proteinExistence type="predicted"/>
<dbReference type="InterPro" id="IPR040495">
    <property type="entry name" value="HU-CCDC81_bac_1"/>
</dbReference>
<dbReference type="Pfam" id="PF18175">
    <property type="entry name" value="HU-CCDC81_bac_2"/>
    <property type="match status" value="1"/>
</dbReference>
<dbReference type="InterPro" id="IPR036680">
    <property type="entry name" value="SPOR-like_sf"/>
</dbReference>
<dbReference type="Proteomes" id="UP000544222">
    <property type="component" value="Unassembled WGS sequence"/>
</dbReference>
<dbReference type="SUPFAM" id="SSF110997">
    <property type="entry name" value="Sporulation related repeat"/>
    <property type="match status" value="1"/>
</dbReference>
<feature type="domain" description="SPOR" evidence="1">
    <location>
        <begin position="239"/>
        <end position="315"/>
    </location>
</feature>
<evidence type="ECO:0000313" key="3">
    <source>
        <dbReference type="Proteomes" id="UP000544222"/>
    </source>
</evidence>
<dbReference type="Pfam" id="PF05036">
    <property type="entry name" value="SPOR"/>
    <property type="match status" value="1"/>
</dbReference>
<gene>
    <name evidence="2" type="ORF">FHX64_000347</name>
</gene>
<reference evidence="2 3" key="1">
    <citation type="submission" date="2020-08" db="EMBL/GenBank/DDBJ databases">
        <title>Genomic Encyclopedia of Type Strains, Phase IV (KMG-IV): sequencing the most valuable type-strain genomes for metagenomic binning, comparative biology and taxonomic classification.</title>
        <authorList>
            <person name="Goeker M."/>
        </authorList>
    </citation>
    <scope>NUCLEOTIDE SEQUENCE [LARGE SCALE GENOMIC DNA]</scope>
    <source>
        <strain evidence="2 3">DSM 27471</strain>
    </source>
</reference>
<accession>A0A7W5H118</accession>
<evidence type="ECO:0000313" key="2">
    <source>
        <dbReference type="EMBL" id="MBB3186184.1"/>
    </source>
</evidence>
<dbReference type="EMBL" id="JACHYB010000001">
    <property type="protein sequence ID" value="MBB3186184.1"/>
    <property type="molecule type" value="Genomic_DNA"/>
</dbReference>
<dbReference type="GO" id="GO:0042834">
    <property type="term" value="F:peptidoglycan binding"/>
    <property type="evidence" value="ECO:0007669"/>
    <property type="project" value="InterPro"/>
</dbReference>
<sequence length="321" mass="36405">MEKIIEHIETLLSEHDCVIVPGLGAFIVNVVSASWTEKGKQLAPPYSVIYFNPSLQYDDGLLTETLRIAHKTTYRKAARNISQTVAILHEQLQEGKEITFGRIGKLIMNNQHKIEFRPAESFNFLPENIGLFSVRVSSNHFATKDETQLVVRLPHVSKYATTAAAVLLLIFLFPTRQFHTESDFARLNPFELLTEQPLQQSNAVTQGKAQTTTVNQQITTSSITHNTTISLKQTTTNPVIAEKNWHLVVATFETESQAENFVKLLANKKNMSFSVIKLRNLYRIITQSFANKDTALAALQTLRKHTAFETAWVMYDRQQQE</sequence>
<protein>
    <submittedName>
        <fullName evidence="2">Nucleoid DNA-binding protein</fullName>
    </submittedName>
</protein>
<comment type="caution">
    <text evidence="2">The sequence shown here is derived from an EMBL/GenBank/DDBJ whole genome shotgun (WGS) entry which is preliminary data.</text>
</comment>
<dbReference type="PROSITE" id="PS51724">
    <property type="entry name" value="SPOR"/>
    <property type="match status" value="1"/>
</dbReference>
<dbReference type="GO" id="GO:0003677">
    <property type="term" value="F:DNA binding"/>
    <property type="evidence" value="ECO:0007669"/>
    <property type="project" value="UniProtKB-KW"/>
</dbReference>
<dbReference type="Gene3D" id="3.30.70.1070">
    <property type="entry name" value="Sporulation related repeat"/>
    <property type="match status" value="1"/>
</dbReference>
<name>A0A7W5H118_9PORP</name>
<dbReference type="InterPro" id="IPR007730">
    <property type="entry name" value="SPOR-like_dom"/>
</dbReference>
<dbReference type="RefSeq" id="WP_183412116.1">
    <property type="nucleotide sequence ID" value="NZ_JACHYB010000001.1"/>
</dbReference>
<dbReference type="InterPro" id="IPR041268">
    <property type="entry name" value="HU-CCDC81_bac_2"/>
</dbReference>
<keyword evidence="2" id="KW-0238">DNA-binding</keyword>